<keyword evidence="2" id="KW-1185">Reference proteome</keyword>
<reference evidence="1 2" key="1">
    <citation type="submission" date="2020-06" db="EMBL/GenBank/DDBJ databases">
        <title>Genome mining for natural products.</title>
        <authorList>
            <person name="Zhang B."/>
            <person name="Shi J."/>
            <person name="Ge H."/>
        </authorList>
    </citation>
    <scope>NUCLEOTIDE SEQUENCE [LARGE SCALE GENOMIC DNA]</scope>
    <source>
        <strain evidence="1 2">NA02069</strain>
    </source>
</reference>
<evidence type="ECO:0000313" key="2">
    <source>
        <dbReference type="Proteomes" id="UP000509418"/>
    </source>
</evidence>
<dbReference type="RefSeq" id="WP_150500931.1">
    <property type="nucleotide sequence ID" value="NZ_BMUS01000012.1"/>
</dbReference>
<dbReference type="Proteomes" id="UP000509418">
    <property type="component" value="Chromosome"/>
</dbReference>
<dbReference type="EMBL" id="CP056041">
    <property type="protein sequence ID" value="QKZ19889.1"/>
    <property type="molecule type" value="Genomic_DNA"/>
</dbReference>
<organism evidence="1 2">
    <name type="scientific">Streptomyces chartreusis</name>
    <dbReference type="NCBI Taxonomy" id="1969"/>
    <lineage>
        <taxon>Bacteria</taxon>
        <taxon>Bacillati</taxon>
        <taxon>Actinomycetota</taxon>
        <taxon>Actinomycetes</taxon>
        <taxon>Kitasatosporales</taxon>
        <taxon>Streptomycetaceae</taxon>
        <taxon>Streptomyces</taxon>
    </lineage>
</organism>
<proteinExistence type="predicted"/>
<dbReference type="AlphaFoldDB" id="A0A7H8T8R3"/>
<evidence type="ECO:0000313" key="1">
    <source>
        <dbReference type="EMBL" id="QKZ19889.1"/>
    </source>
</evidence>
<sequence>MSVEKVLMGAGTALFVVMAVLLKVGTTSMGLFVTYGVLAMIGAGAALAGKKLRDQSRGR</sequence>
<gene>
    <name evidence="1" type="ORF">HUT05_22510</name>
</gene>
<accession>A0A7H8T8R3</accession>
<protein>
    <submittedName>
        <fullName evidence="1">Uncharacterized protein</fullName>
    </submittedName>
</protein>
<name>A0A7H8T8R3_STRCX</name>
<dbReference type="GeneID" id="91328213"/>